<keyword evidence="2" id="KW-1133">Transmembrane helix</keyword>
<dbReference type="Proteomes" id="UP000681722">
    <property type="component" value="Unassembled WGS sequence"/>
</dbReference>
<comment type="caution">
    <text evidence="3">The sequence shown here is derived from an EMBL/GenBank/DDBJ whole genome shotgun (WGS) entry which is preliminary data.</text>
</comment>
<feature type="transmembrane region" description="Helical" evidence="2">
    <location>
        <begin position="69"/>
        <end position="91"/>
    </location>
</feature>
<keyword evidence="2" id="KW-0812">Transmembrane</keyword>
<reference evidence="3" key="1">
    <citation type="submission" date="2021-02" db="EMBL/GenBank/DDBJ databases">
        <authorList>
            <person name="Nowell W R."/>
        </authorList>
    </citation>
    <scope>NUCLEOTIDE SEQUENCE</scope>
</reference>
<gene>
    <name evidence="3" type="ORF">GPM918_LOCUS22138</name>
    <name evidence="4" type="ORF">SRO942_LOCUS22134</name>
</gene>
<proteinExistence type="predicted"/>
<feature type="region of interest" description="Disordered" evidence="1">
    <location>
        <begin position="147"/>
        <end position="166"/>
    </location>
</feature>
<dbReference type="EMBL" id="CAJOBC010007488">
    <property type="protein sequence ID" value="CAF3933903.1"/>
    <property type="molecule type" value="Genomic_DNA"/>
</dbReference>
<evidence type="ECO:0000256" key="2">
    <source>
        <dbReference type="SAM" id="Phobius"/>
    </source>
</evidence>
<dbReference type="AlphaFoldDB" id="A0A814U482"/>
<evidence type="ECO:0000313" key="4">
    <source>
        <dbReference type="EMBL" id="CAF3933903.1"/>
    </source>
</evidence>
<evidence type="ECO:0000256" key="1">
    <source>
        <dbReference type="SAM" id="MobiDB-lite"/>
    </source>
</evidence>
<evidence type="ECO:0000313" key="5">
    <source>
        <dbReference type="Proteomes" id="UP000663829"/>
    </source>
</evidence>
<evidence type="ECO:0000313" key="3">
    <source>
        <dbReference type="EMBL" id="CAF1170174.1"/>
    </source>
</evidence>
<sequence>MSVKRNLLAKLETQKYPLFLNLTFSFPKMITTPTNSYPIFQQRTATTAAPPIPSIYQHAYKSLIITNTVVGAFSIILMITLTGFLIFLLLSTNRRRWQAKREIHTDLLPSFNANTQFMGHRLNPLYDPSQFGTTVFHQTHALLHPFWTPSSPPPAAHTTPNQTIKK</sequence>
<accession>A0A814U482</accession>
<protein>
    <submittedName>
        <fullName evidence="3">Uncharacterized protein</fullName>
    </submittedName>
</protein>
<keyword evidence="5" id="KW-1185">Reference proteome</keyword>
<organism evidence="3 5">
    <name type="scientific">Didymodactylos carnosus</name>
    <dbReference type="NCBI Taxonomy" id="1234261"/>
    <lineage>
        <taxon>Eukaryota</taxon>
        <taxon>Metazoa</taxon>
        <taxon>Spiralia</taxon>
        <taxon>Gnathifera</taxon>
        <taxon>Rotifera</taxon>
        <taxon>Eurotatoria</taxon>
        <taxon>Bdelloidea</taxon>
        <taxon>Philodinida</taxon>
        <taxon>Philodinidae</taxon>
        <taxon>Didymodactylos</taxon>
    </lineage>
</organism>
<keyword evidence="2" id="KW-0472">Membrane</keyword>
<name>A0A814U482_9BILA</name>
<dbReference type="OrthoDB" id="10057196at2759"/>
<dbReference type="EMBL" id="CAJNOQ010007489">
    <property type="protein sequence ID" value="CAF1170174.1"/>
    <property type="molecule type" value="Genomic_DNA"/>
</dbReference>
<dbReference type="Proteomes" id="UP000663829">
    <property type="component" value="Unassembled WGS sequence"/>
</dbReference>